<dbReference type="Gene3D" id="3.40.50.150">
    <property type="entry name" value="Vaccinia Virus protein VP39"/>
    <property type="match status" value="1"/>
</dbReference>
<dbReference type="Proteomes" id="UP000476030">
    <property type="component" value="Unassembled WGS sequence"/>
</dbReference>
<dbReference type="EMBL" id="WTUW01000001">
    <property type="protein sequence ID" value="MZR29346.1"/>
    <property type="molecule type" value="Genomic_DNA"/>
</dbReference>
<organism evidence="4 5">
    <name type="scientific">Sneathiella litorea</name>
    <dbReference type="NCBI Taxonomy" id="2606216"/>
    <lineage>
        <taxon>Bacteria</taxon>
        <taxon>Pseudomonadati</taxon>
        <taxon>Pseudomonadota</taxon>
        <taxon>Alphaproteobacteria</taxon>
        <taxon>Sneathiellales</taxon>
        <taxon>Sneathiellaceae</taxon>
        <taxon>Sneathiella</taxon>
    </lineage>
</organism>
<evidence type="ECO:0000313" key="5">
    <source>
        <dbReference type="Proteomes" id="UP000476030"/>
    </source>
</evidence>
<evidence type="ECO:0000259" key="3">
    <source>
        <dbReference type="Pfam" id="PF13649"/>
    </source>
</evidence>
<dbReference type="Gene3D" id="1.10.150.290">
    <property type="entry name" value="S-adenosyl-L-methionine-dependent methyltransferases"/>
    <property type="match status" value="1"/>
</dbReference>
<dbReference type="AlphaFoldDB" id="A0A6L8W2P9"/>
<dbReference type="CDD" id="cd02440">
    <property type="entry name" value="AdoMet_MTases"/>
    <property type="match status" value="1"/>
</dbReference>
<dbReference type="GO" id="GO:0030798">
    <property type="term" value="F:trans-aconitate 2-methyltransferase activity"/>
    <property type="evidence" value="ECO:0007669"/>
    <property type="project" value="InterPro"/>
</dbReference>
<dbReference type="InterPro" id="IPR041698">
    <property type="entry name" value="Methyltransf_25"/>
</dbReference>
<dbReference type="InterPro" id="IPR029063">
    <property type="entry name" value="SAM-dependent_MTases_sf"/>
</dbReference>
<keyword evidence="5" id="KW-1185">Reference proteome</keyword>
<accession>A0A6L8W2P9</accession>
<dbReference type="RefSeq" id="WP_161313826.1">
    <property type="nucleotide sequence ID" value="NZ_WTUW01000001.1"/>
</dbReference>
<keyword evidence="1 4" id="KW-0489">Methyltransferase</keyword>
<dbReference type="Pfam" id="PF13649">
    <property type="entry name" value="Methyltransf_25"/>
    <property type="match status" value="1"/>
</dbReference>
<name>A0A6L8W2P9_9PROT</name>
<proteinExistence type="predicted"/>
<protein>
    <submittedName>
        <fullName evidence="4">Methyltransferase domain-containing protein</fullName>
    </submittedName>
</protein>
<sequence length="257" mass="29168">MAWNPDQYNLFSDHRLRPALDLLSQVPLISPYVIYDLGCGTGNVTALLSQHWNEAIVTGIDSSAEMLATARSNHPSLEWKQADIANFSPTSKGNLIFSNAALHWLDNHETVFPKLLEQLRPGGVLAVQMPNNFSAPSHQNLYDLAESPEWVDKLGPLVRPAPVHNINWYFEFLSPLVEKINIWETTYYQVLKGRDAVLEWTRGTALRPFLEALDTAEAEVFEGQYAERLLESYPVRQDDSTLYPFSRLFIVVQLPEN</sequence>
<dbReference type="SUPFAM" id="SSF53335">
    <property type="entry name" value="S-adenosyl-L-methionine-dependent methyltransferases"/>
    <property type="match status" value="1"/>
</dbReference>
<comment type="caution">
    <text evidence="4">The sequence shown here is derived from an EMBL/GenBank/DDBJ whole genome shotgun (WGS) entry which is preliminary data.</text>
</comment>
<evidence type="ECO:0000256" key="1">
    <source>
        <dbReference type="ARBA" id="ARBA00022603"/>
    </source>
</evidence>
<keyword evidence="2 4" id="KW-0808">Transferase</keyword>
<dbReference type="GO" id="GO:0032259">
    <property type="term" value="P:methylation"/>
    <property type="evidence" value="ECO:0007669"/>
    <property type="project" value="UniProtKB-KW"/>
</dbReference>
<evidence type="ECO:0000313" key="4">
    <source>
        <dbReference type="EMBL" id="MZR29346.1"/>
    </source>
</evidence>
<reference evidence="4 5" key="1">
    <citation type="submission" date="2019-12" db="EMBL/GenBank/DDBJ databases">
        <title>Snethiella sp. nov. sp. isolated from sea sand.</title>
        <authorList>
            <person name="Kim J."/>
            <person name="Jeong S.E."/>
            <person name="Jung H.S."/>
            <person name="Jeon C.O."/>
        </authorList>
    </citation>
    <scope>NUCLEOTIDE SEQUENCE [LARGE SCALE GENOMIC DNA]</scope>
    <source>
        <strain evidence="4 5">DP05</strain>
    </source>
</reference>
<dbReference type="PANTHER" id="PTHR43861:SF1">
    <property type="entry name" value="TRANS-ACONITATE 2-METHYLTRANSFERASE"/>
    <property type="match status" value="1"/>
</dbReference>
<feature type="domain" description="Methyltransferase" evidence="3">
    <location>
        <begin position="34"/>
        <end position="123"/>
    </location>
</feature>
<dbReference type="PANTHER" id="PTHR43861">
    <property type="entry name" value="TRANS-ACONITATE 2-METHYLTRANSFERASE-RELATED"/>
    <property type="match status" value="1"/>
</dbReference>
<gene>
    <name evidence="4" type="ORF">GQE98_01735</name>
</gene>
<dbReference type="InterPro" id="IPR023149">
    <property type="entry name" value="Trans_acon_MeTrfase_C"/>
</dbReference>
<evidence type="ECO:0000256" key="2">
    <source>
        <dbReference type="ARBA" id="ARBA00022679"/>
    </source>
</evidence>